<accession>A0A7K1L947</accession>
<sequence length="190" mass="19673">MTDDAAPDGDDTTTLTLEAFADTIVPGEKRGPDDVAIAGAAPGPGAVQAGALELLGMFAPGISEALDGYAQGVNEHALGYARERGLDLDAALPPFVALSYADRAALVRTLTTPGHPEKDFWVLLALFCNMAYDTAAHMHTTDALAAGHPGLTAMGFMPPDADGLWRFGAFSYGRELASIHPDTTSTGSPS</sequence>
<reference evidence="1 2" key="1">
    <citation type="submission" date="2019-11" db="EMBL/GenBank/DDBJ databases">
        <authorList>
            <person name="Cao P."/>
        </authorList>
    </citation>
    <scope>NUCLEOTIDE SEQUENCE [LARGE SCALE GENOMIC DNA]</scope>
    <source>
        <strain evidence="1 2">NEAU-AAG5</strain>
    </source>
</reference>
<proteinExistence type="predicted"/>
<dbReference type="Proteomes" id="UP000432015">
    <property type="component" value="Unassembled WGS sequence"/>
</dbReference>
<gene>
    <name evidence="1" type="ORF">GNZ18_30740</name>
</gene>
<protein>
    <submittedName>
        <fullName evidence="1">Regulator</fullName>
    </submittedName>
</protein>
<evidence type="ECO:0000313" key="1">
    <source>
        <dbReference type="EMBL" id="MUN40949.1"/>
    </source>
</evidence>
<comment type="caution">
    <text evidence="1">The sequence shown here is derived from an EMBL/GenBank/DDBJ whole genome shotgun (WGS) entry which is preliminary data.</text>
</comment>
<evidence type="ECO:0000313" key="2">
    <source>
        <dbReference type="Proteomes" id="UP000432015"/>
    </source>
</evidence>
<dbReference type="RefSeq" id="WP_156220100.1">
    <property type="nucleotide sequence ID" value="NZ_WOFH01000012.1"/>
</dbReference>
<dbReference type="EMBL" id="WOFH01000012">
    <property type="protein sequence ID" value="MUN40949.1"/>
    <property type="molecule type" value="Genomic_DNA"/>
</dbReference>
<dbReference type="Pfam" id="PF19449">
    <property type="entry name" value="DUF5987"/>
    <property type="match status" value="1"/>
</dbReference>
<name>A0A7K1L947_9ACTN</name>
<keyword evidence="2" id="KW-1185">Reference proteome</keyword>
<organism evidence="1 2">
    <name type="scientific">Actinomadura litoris</name>
    <dbReference type="NCBI Taxonomy" id="2678616"/>
    <lineage>
        <taxon>Bacteria</taxon>
        <taxon>Bacillati</taxon>
        <taxon>Actinomycetota</taxon>
        <taxon>Actinomycetes</taxon>
        <taxon>Streptosporangiales</taxon>
        <taxon>Thermomonosporaceae</taxon>
        <taxon>Actinomadura</taxon>
    </lineage>
</organism>
<dbReference type="AlphaFoldDB" id="A0A7K1L947"/>
<dbReference type="InterPro" id="IPR046029">
    <property type="entry name" value="DUF5987"/>
</dbReference>